<dbReference type="InterPro" id="IPR003593">
    <property type="entry name" value="AAA+_ATPase"/>
</dbReference>
<sequence length="375" mass="40431">MNGGVPNGARGSADAFTSAADSTGGAWWIYRGNGELPDGETLSDRLPPPPPWRDFDGGPVVAGPPPDDDAEIRRRLGKPAVTAAFGSPREADMVNAALFLRRPLIVTGPPGIGKSSLAHRVSRELGLGRVLRWTITSRSTLRQGLYEYDAVGRIQEATARDAQARAAAAQGAHDAAEDAVGIGDFIQLGPLGTALVPREIPRVLLIDEFDKADTDLANDLLGAFEEGEFAIPELSRVRSRMPEAAVHTDDPDGTYTVRNGRIRCRAFPFVVITSNGERTMPPAFLRRCLTLTMEPPAEDELAAILAAQFAAAGDDDERTRMIRDFVIRAQSSGPLPTDQLMNAEYLRLSTSGLDTDSWNRLLHALWQRLDGVGSA</sequence>
<dbReference type="SMART" id="SM00382">
    <property type="entry name" value="AAA"/>
    <property type="match status" value="1"/>
</dbReference>
<comment type="caution">
    <text evidence="3">The sequence shown here is derived from an EMBL/GenBank/DDBJ whole genome shotgun (WGS) entry which is preliminary data.</text>
</comment>
<accession>A0ABP9H4N0</accession>
<keyword evidence="4" id="KW-1185">Reference proteome</keyword>
<feature type="region of interest" description="Disordered" evidence="1">
    <location>
        <begin position="38"/>
        <end position="57"/>
    </location>
</feature>
<dbReference type="EMBL" id="BAABHS010000008">
    <property type="protein sequence ID" value="GAA4961978.1"/>
    <property type="molecule type" value="Genomic_DNA"/>
</dbReference>
<proteinExistence type="predicted"/>
<dbReference type="CDD" id="cd00009">
    <property type="entry name" value="AAA"/>
    <property type="match status" value="1"/>
</dbReference>
<evidence type="ECO:0000256" key="1">
    <source>
        <dbReference type="SAM" id="MobiDB-lite"/>
    </source>
</evidence>
<dbReference type="Pfam" id="PF07728">
    <property type="entry name" value="AAA_5"/>
    <property type="match status" value="1"/>
</dbReference>
<dbReference type="Gene3D" id="3.40.50.300">
    <property type="entry name" value="P-loop containing nucleotide triphosphate hydrolases"/>
    <property type="match status" value="1"/>
</dbReference>
<dbReference type="SUPFAM" id="SSF52540">
    <property type="entry name" value="P-loop containing nucleoside triphosphate hydrolases"/>
    <property type="match status" value="1"/>
</dbReference>
<dbReference type="InterPro" id="IPR027417">
    <property type="entry name" value="P-loop_NTPase"/>
</dbReference>
<dbReference type="Proteomes" id="UP001500466">
    <property type="component" value="Unassembled WGS sequence"/>
</dbReference>
<protein>
    <submittedName>
        <fullName evidence="3">MoxR family ATPase</fullName>
    </submittedName>
</protein>
<organism evidence="3 4">
    <name type="scientific">Yinghuangia aomiensis</name>
    <dbReference type="NCBI Taxonomy" id="676205"/>
    <lineage>
        <taxon>Bacteria</taxon>
        <taxon>Bacillati</taxon>
        <taxon>Actinomycetota</taxon>
        <taxon>Actinomycetes</taxon>
        <taxon>Kitasatosporales</taxon>
        <taxon>Streptomycetaceae</taxon>
        <taxon>Yinghuangia</taxon>
    </lineage>
</organism>
<reference evidence="4" key="1">
    <citation type="journal article" date="2019" name="Int. J. Syst. Evol. Microbiol.">
        <title>The Global Catalogue of Microorganisms (GCM) 10K type strain sequencing project: providing services to taxonomists for standard genome sequencing and annotation.</title>
        <authorList>
            <consortium name="The Broad Institute Genomics Platform"/>
            <consortium name="The Broad Institute Genome Sequencing Center for Infectious Disease"/>
            <person name="Wu L."/>
            <person name="Ma J."/>
        </authorList>
    </citation>
    <scope>NUCLEOTIDE SEQUENCE [LARGE SCALE GENOMIC DNA]</scope>
    <source>
        <strain evidence="4">JCM 17986</strain>
    </source>
</reference>
<evidence type="ECO:0000259" key="2">
    <source>
        <dbReference type="SMART" id="SM00382"/>
    </source>
</evidence>
<evidence type="ECO:0000313" key="4">
    <source>
        <dbReference type="Proteomes" id="UP001500466"/>
    </source>
</evidence>
<gene>
    <name evidence="3" type="ORF">GCM10023205_27010</name>
</gene>
<name>A0ABP9H4N0_9ACTN</name>
<feature type="domain" description="AAA+ ATPase" evidence="2">
    <location>
        <begin position="100"/>
        <end position="299"/>
    </location>
</feature>
<dbReference type="InterPro" id="IPR011704">
    <property type="entry name" value="ATPase_dyneun-rel_AAA"/>
</dbReference>
<evidence type="ECO:0000313" key="3">
    <source>
        <dbReference type="EMBL" id="GAA4961978.1"/>
    </source>
</evidence>